<protein>
    <recommendedName>
        <fullName evidence="3">non-reducing end alpha-L-arabinofuranosidase</fullName>
        <ecNumber evidence="3">3.2.1.55</ecNumber>
    </recommendedName>
</protein>
<dbReference type="Proteomes" id="UP000229239">
    <property type="component" value="Unassembled WGS sequence"/>
</dbReference>
<evidence type="ECO:0000256" key="5">
    <source>
        <dbReference type="ARBA" id="ARBA00022801"/>
    </source>
</evidence>
<keyword evidence="4" id="KW-0732">Signal</keyword>
<reference evidence="8" key="1">
    <citation type="submission" date="2017-10" db="EMBL/GenBank/DDBJ databases">
        <title>Draft genome sequences of strains TRE 1, TRE 9, TRE H and TRI 7, isolated from tamarins, belonging to four potential novel Bifidobacterium species.</title>
        <authorList>
            <person name="Mattarelli P."/>
            <person name="Modesto M."/>
            <person name="Puglisi E."/>
            <person name="Morelli L."/>
            <person name="Bonetti A."/>
            <person name="Spezio C."/>
            <person name="Sandri C."/>
        </authorList>
    </citation>
    <scope>NUCLEOTIDE SEQUENCE [LARGE SCALE GENOMIC DNA]</scope>
    <source>
        <strain evidence="8">TREH</strain>
    </source>
</reference>
<dbReference type="Gene3D" id="2.60.120.260">
    <property type="entry name" value="Galactose-binding domain-like"/>
    <property type="match status" value="1"/>
</dbReference>
<dbReference type="AlphaFoldDB" id="A0A2M9HL88"/>
<dbReference type="SUPFAM" id="SSF49785">
    <property type="entry name" value="Galactose-binding domain-like"/>
    <property type="match status" value="1"/>
</dbReference>
<dbReference type="RefSeq" id="WP_100493176.1">
    <property type="nucleotide sequence ID" value="NZ_PEBJ01000001.1"/>
</dbReference>
<keyword evidence="8" id="KW-1185">Reference proteome</keyword>
<dbReference type="PANTHER" id="PTHR31776">
    <property type="entry name" value="ALPHA-L-ARABINOFURANOSIDASE 1"/>
    <property type="match status" value="1"/>
</dbReference>
<dbReference type="SUPFAM" id="SSF51445">
    <property type="entry name" value="(Trans)glycosidases"/>
    <property type="match status" value="1"/>
</dbReference>
<evidence type="ECO:0000256" key="4">
    <source>
        <dbReference type="ARBA" id="ARBA00022729"/>
    </source>
</evidence>
<dbReference type="PANTHER" id="PTHR31776:SF26">
    <property type="entry name" value="SECRETED ARABINOSIDASE"/>
    <property type="match status" value="1"/>
</dbReference>
<dbReference type="SMART" id="SM00813">
    <property type="entry name" value="Alpha-L-AF_C"/>
    <property type="match status" value="1"/>
</dbReference>
<dbReference type="OrthoDB" id="9758923at2"/>
<dbReference type="GO" id="GO:0046373">
    <property type="term" value="P:L-arabinose metabolic process"/>
    <property type="evidence" value="ECO:0007669"/>
    <property type="project" value="InterPro"/>
</dbReference>
<keyword evidence="5" id="KW-0378">Hydrolase</keyword>
<dbReference type="EMBL" id="PEBJ01000001">
    <property type="protein sequence ID" value="PJM77567.1"/>
    <property type="molecule type" value="Genomic_DNA"/>
</dbReference>
<comment type="caution">
    <text evidence="7">The sequence shown here is derived from an EMBL/GenBank/DDBJ whole genome shotgun (WGS) entry which is preliminary data.</text>
</comment>
<dbReference type="InterPro" id="IPR055235">
    <property type="entry name" value="ASD1_cat"/>
</dbReference>
<dbReference type="Pfam" id="PF06964">
    <property type="entry name" value="Alpha-L-AF_C"/>
    <property type="match status" value="1"/>
</dbReference>
<evidence type="ECO:0000313" key="8">
    <source>
        <dbReference type="Proteomes" id="UP000229239"/>
    </source>
</evidence>
<dbReference type="GO" id="GO:0046556">
    <property type="term" value="F:alpha-L-arabinofuranosidase activity"/>
    <property type="evidence" value="ECO:0007669"/>
    <property type="project" value="UniProtKB-EC"/>
</dbReference>
<accession>A0A2M9HL88</accession>
<dbReference type="Gene3D" id="3.20.20.80">
    <property type="entry name" value="Glycosidases"/>
    <property type="match status" value="1"/>
</dbReference>
<evidence type="ECO:0000259" key="6">
    <source>
        <dbReference type="SMART" id="SM00813"/>
    </source>
</evidence>
<dbReference type="Pfam" id="PF22848">
    <property type="entry name" value="ASD1_dom"/>
    <property type="match status" value="1"/>
</dbReference>
<proteinExistence type="inferred from homology"/>
<evidence type="ECO:0000256" key="1">
    <source>
        <dbReference type="ARBA" id="ARBA00001462"/>
    </source>
</evidence>
<comment type="catalytic activity">
    <reaction evidence="1">
        <text>Hydrolysis of terminal non-reducing alpha-L-arabinofuranoside residues in alpha-L-arabinosides.</text>
        <dbReference type="EC" id="3.2.1.55"/>
    </reaction>
</comment>
<organism evidence="7 8">
    <name type="scientific">Bifidobacterium felsineum</name>
    <dbReference type="NCBI Taxonomy" id="2045440"/>
    <lineage>
        <taxon>Bacteria</taxon>
        <taxon>Bacillati</taxon>
        <taxon>Actinomycetota</taxon>
        <taxon>Actinomycetes</taxon>
        <taxon>Bifidobacteriales</taxon>
        <taxon>Bifidobacteriaceae</taxon>
        <taxon>Bifidobacterium</taxon>
    </lineage>
</organism>
<evidence type="ECO:0000256" key="2">
    <source>
        <dbReference type="ARBA" id="ARBA00007186"/>
    </source>
</evidence>
<feature type="domain" description="Alpha-L-arabinofuranosidase C-terminal" evidence="6">
    <location>
        <begin position="455"/>
        <end position="792"/>
    </location>
</feature>
<dbReference type="InterPro" id="IPR008979">
    <property type="entry name" value="Galactose-bd-like_sf"/>
</dbReference>
<dbReference type="Gene3D" id="2.60.120.560">
    <property type="entry name" value="Exo-inulinase, domain 1"/>
    <property type="match status" value="1"/>
</dbReference>
<name>A0A2M9HL88_9BIFI</name>
<dbReference type="InterPro" id="IPR017853">
    <property type="entry name" value="GH"/>
</dbReference>
<dbReference type="InterPro" id="IPR010720">
    <property type="entry name" value="Alpha-L-AF_C"/>
</dbReference>
<evidence type="ECO:0000313" key="7">
    <source>
        <dbReference type="EMBL" id="PJM77567.1"/>
    </source>
</evidence>
<comment type="similarity">
    <text evidence="2">Belongs to the glycosyl hydrolase 51 family.</text>
</comment>
<evidence type="ECO:0000256" key="3">
    <source>
        <dbReference type="ARBA" id="ARBA00012670"/>
    </source>
</evidence>
<dbReference type="InterPro" id="IPR051563">
    <property type="entry name" value="Glycosyl_Hydrolase_51"/>
</dbReference>
<gene>
    <name evidence="7" type="ORF">CSQ86_00215</name>
</gene>
<sequence>MADITAQQPVTISVHNKQHGKPISRDLWGIFLEDINYAVDGGLNAELVQNGAFEYNRTDNPRWSHLFGWTLGHIGNGYRDVSIRTDEPAATENPHYLAIRLTGGITTLTNRGFDGIPLHAGERYQCSAWVRANGTDVQVAAELIDESNAAVVCHAAVAVPAHDGWPRIQFIFDCPVTTAQGALKLSITALGTSNAEHADEESSVHIDWVSLKPCAADGTPHIFREDLVQSLRDLHPRFMRFPGGCITHGVEVDNMYRWKRTIGPVEHRQHQYGYWGYHQSFNIGFHEYFLLCEAIGAKPLPVLPVGVSCQNTAGGVTTVPMEDMDELVQETLDLIEYANGPVTSVWGAKRAAAGHPEPFGLEYLGLGNEDVINEAFRERFTMIHDAVKRKYPNIAVIGTVGPVPNGENYDAGWAFAREKHLDMIDEHAYKSPQWWFSHLDHYDGRDPQGPATYIGEYGSWSNMHISALAEAAIMSAIERNGDTVCMASYAPLFGRLAHTQWTPDLIYFDNEQVMPTLNYWVQQMYANTAMTHVLGTTVANAPQFTPEPRDWTGLRFSSVDQGTFVFSDIQITTHSDDGTEQVTTSPALTLTGAGTALDTGLHVPADDYRIDFTVRRTDGEDGLTIDFGAITGSDYFRWAFGDWGNKYYILKRVGDGLQDEAVPAYEGGVESNLDYHVTFDVSDQGSHVRVKLNDQLIHDYQDSSQQTRFVATSGRNKETGELVVRVVNATDQPQRIALDFEEPVLTGESRGAATVLAGAWDAGQPFEPAPMQPRTVEVTAADLGDWQAEPYSFTVFQLPA</sequence>
<dbReference type="EC" id="3.2.1.55" evidence="3"/>